<dbReference type="AlphaFoldDB" id="A0A9W6QJY4"/>
<dbReference type="RefSeq" id="WP_285610600.1">
    <property type="nucleotide sequence ID" value="NZ_BSSD01000003.1"/>
</dbReference>
<keyword evidence="2" id="KW-1185">Reference proteome</keyword>
<sequence length="96" mass="10270">MTDPLGLLHALHRAAAHTITITPTNLDEGTRWITDSASSTVYISPDLSLIDYWQALAEALAELLPMPVSASRGATAVAPAEEKAVAPRRALRVVPR</sequence>
<organism evidence="1 2">
    <name type="scientific">Actinokineospora globicatena</name>
    <dbReference type="NCBI Taxonomy" id="103729"/>
    <lineage>
        <taxon>Bacteria</taxon>
        <taxon>Bacillati</taxon>
        <taxon>Actinomycetota</taxon>
        <taxon>Actinomycetes</taxon>
        <taxon>Pseudonocardiales</taxon>
        <taxon>Pseudonocardiaceae</taxon>
        <taxon>Actinokineospora</taxon>
    </lineage>
</organism>
<accession>A0A9W6QJY4</accession>
<protein>
    <submittedName>
        <fullName evidence="1">Uncharacterized protein</fullName>
    </submittedName>
</protein>
<gene>
    <name evidence="1" type="ORF">Aglo03_26390</name>
</gene>
<evidence type="ECO:0000313" key="1">
    <source>
        <dbReference type="EMBL" id="GLW91823.1"/>
    </source>
</evidence>
<dbReference type="EMBL" id="BSSD01000003">
    <property type="protein sequence ID" value="GLW91823.1"/>
    <property type="molecule type" value="Genomic_DNA"/>
</dbReference>
<name>A0A9W6QJY4_9PSEU</name>
<comment type="caution">
    <text evidence="1">The sequence shown here is derived from an EMBL/GenBank/DDBJ whole genome shotgun (WGS) entry which is preliminary data.</text>
</comment>
<dbReference type="Proteomes" id="UP001165042">
    <property type="component" value="Unassembled WGS sequence"/>
</dbReference>
<reference evidence="1" key="1">
    <citation type="submission" date="2023-02" db="EMBL/GenBank/DDBJ databases">
        <title>Actinokineospora globicatena NBRC 15670.</title>
        <authorList>
            <person name="Ichikawa N."/>
            <person name="Sato H."/>
            <person name="Tonouchi N."/>
        </authorList>
    </citation>
    <scope>NUCLEOTIDE SEQUENCE</scope>
    <source>
        <strain evidence="1">NBRC 15670</strain>
    </source>
</reference>
<proteinExistence type="predicted"/>
<evidence type="ECO:0000313" key="2">
    <source>
        <dbReference type="Proteomes" id="UP001165042"/>
    </source>
</evidence>